<dbReference type="EMBL" id="JAGYPE010000008">
    <property type="protein sequence ID" value="MBS4187460.1"/>
    <property type="molecule type" value="Genomic_DNA"/>
</dbReference>
<dbReference type="PANTHER" id="PTHR43443:SF1">
    <property type="entry name" value="3-HEXULOSE-6-PHOSPHATE ISOMERASE"/>
    <property type="match status" value="1"/>
</dbReference>
<feature type="domain" description="SIS" evidence="2">
    <location>
        <begin position="76"/>
        <end position="218"/>
    </location>
</feature>
<reference evidence="3" key="1">
    <citation type="submission" date="2021-05" db="EMBL/GenBank/DDBJ databases">
        <title>Novel Bacillus species.</title>
        <authorList>
            <person name="Liu G."/>
        </authorList>
    </citation>
    <scope>NUCLEOTIDE SEQUENCE</scope>
    <source>
        <strain evidence="3">FJAT-50051</strain>
    </source>
</reference>
<dbReference type="InterPro" id="IPR046348">
    <property type="entry name" value="SIS_dom_sf"/>
</dbReference>
<dbReference type="NCBIfam" id="TIGR03127">
    <property type="entry name" value="RuMP_HxlB"/>
    <property type="match status" value="1"/>
</dbReference>
<dbReference type="GO" id="GO:1901135">
    <property type="term" value="P:carbohydrate derivative metabolic process"/>
    <property type="evidence" value="ECO:0007669"/>
    <property type="project" value="InterPro"/>
</dbReference>
<dbReference type="Gene3D" id="3.40.50.10490">
    <property type="entry name" value="Glucose-6-phosphate isomerase like protein, domain 1"/>
    <property type="match status" value="1"/>
</dbReference>
<comment type="similarity">
    <text evidence="1">Belongs to the SIS family. PHI subfamily.</text>
</comment>
<dbReference type="PROSITE" id="PS51464">
    <property type="entry name" value="SIS"/>
    <property type="match status" value="1"/>
</dbReference>
<dbReference type="GO" id="GO:0016853">
    <property type="term" value="F:isomerase activity"/>
    <property type="evidence" value="ECO:0007669"/>
    <property type="project" value="InterPro"/>
</dbReference>
<dbReference type="AlphaFoldDB" id="A0A942T8Q4"/>
<dbReference type="SUPFAM" id="SSF53697">
    <property type="entry name" value="SIS domain"/>
    <property type="match status" value="1"/>
</dbReference>
<proteinExistence type="inferred from homology"/>
<evidence type="ECO:0000313" key="3">
    <source>
        <dbReference type="EMBL" id="MBS4187460.1"/>
    </source>
</evidence>
<dbReference type="CDD" id="cd05005">
    <property type="entry name" value="SIS_PHI"/>
    <property type="match status" value="1"/>
</dbReference>
<dbReference type="PANTHER" id="PTHR43443">
    <property type="entry name" value="3-HEXULOSE-6-PHOSPHATE ISOMERASE"/>
    <property type="match status" value="1"/>
</dbReference>
<sequence length="231" mass="24154">MTIPHVRTYLPHPKGWSHPIGWGHRAPGQQRPLARPATIVGMPHTTVADALGTIGNELHDALAALRSADQAPFERALELLTAADRVFVHGAGRSGLALRSTAMRLMHLGLDVHVVGEVTTPAIARGDVLLVASGSGTTGGIVRAARTAADVGARVLAVSTTDDAPLSAVADTTLVIPAATKTDRSGTASAQYAGSLFEQTVALLGDALFHALWQRSGQTADELWPRHANLE</sequence>
<dbReference type="Pfam" id="PF01380">
    <property type="entry name" value="SIS"/>
    <property type="match status" value="1"/>
</dbReference>
<comment type="caution">
    <text evidence="3">The sequence shown here is derived from an EMBL/GenBank/DDBJ whole genome shotgun (WGS) entry which is preliminary data.</text>
</comment>
<dbReference type="InterPro" id="IPR001347">
    <property type="entry name" value="SIS_dom"/>
</dbReference>
<name>A0A942T8Q4_9BACI</name>
<evidence type="ECO:0000256" key="1">
    <source>
        <dbReference type="ARBA" id="ARBA00009235"/>
    </source>
</evidence>
<protein>
    <submittedName>
        <fullName evidence="3">6-phospho-3-hexuloisomerase</fullName>
    </submittedName>
</protein>
<gene>
    <name evidence="3" type="primary">hxlB</name>
    <name evidence="3" type="ORF">KHB02_39490</name>
</gene>
<evidence type="ECO:0000259" key="2">
    <source>
        <dbReference type="PROSITE" id="PS51464"/>
    </source>
</evidence>
<dbReference type="GO" id="GO:0097367">
    <property type="term" value="F:carbohydrate derivative binding"/>
    <property type="evidence" value="ECO:0007669"/>
    <property type="project" value="InterPro"/>
</dbReference>
<accession>A0A942T8Q4</accession>
<organism evidence="3">
    <name type="scientific">Neobacillus citreus</name>
    <dbReference type="NCBI Taxonomy" id="2833578"/>
    <lineage>
        <taxon>Bacteria</taxon>
        <taxon>Bacillati</taxon>
        <taxon>Bacillota</taxon>
        <taxon>Bacilli</taxon>
        <taxon>Bacillales</taxon>
        <taxon>Bacillaceae</taxon>
        <taxon>Neobacillus</taxon>
    </lineage>
</organism>
<dbReference type="InterPro" id="IPR017552">
    <property type="entry name" value="PHI/rmpB"/>
</dbReference>